<evidence type="ECO:0000313" key="1">
    <source>
        <dbReference type="EMBL" id="SUY23911.1"/>
    </source>
</evidence>
<organism evidence="1">
    <name type="scientific">Clostridioides difficile</name>
    <name type="common">Peptoclostridium difficile</name>
    <dbReference type="NCBI Taxonomy" id="1496"/>
    <lineage>
        <taxon>Bacteria</taxon>
        <taxon>Bacillati</taxon>
        <taxon>Bacillota</taxon>
        <taxon>Clostridia</taxon>
        <taxon>Peptostreptococcales</taxon>
        <taxon>Peptostreptococcaceae</taxon>
        <taxon>Clostridioides</taxon>
    </lineage>
</organism>
<reference evidence="1" key="1">
    <citation type="submission" date="2018-06" db="EMBL/GenBank/DDBJ databases">
        <authorList>
            <consortium name="Pathogen Informatics"/>
            <person name="Doyle S."/>
        </authorList>
    </citation>
    <scope>NUCLEOTIDE SEQUENCE</scope>
    <source>
        <strain evidence="1">NCTC13307</strain>
    </source>
</reference>
<dbReference type="AlphaFoldDB" id="A0A381IAI0"/>
<dbReference type="EC" id="4.2.1.19" evidence="1"/>
<dbReference type="Gene3D" id="3.30.230.40">
    <property type="entry name" value="Imidazole glycerol phosphate dehydratase, domain 1"/>
    <property type="match status" value="1"/>
</dbReference>
<keyword evidence="1" id="KW-0456">Lyase</keyword>
<sequence>MRIWKVERNTLETQILVELNIDGSGKAEIEYWNRIF</sequence>
<protein>
    <submittedName>
        <fullName evidence="1">Imidazoleglycerol-phosphate dehydratase</fullName>
        <ecNumber evidence="1">4.2.1.19</ecNumber>
    </submittedName>
</protein>
<dbReference type="InterPro" id="IPR020568">
    <property type="entry name" value="Ribosomal_Su5_D2-typ_SF"/>
</dbReference>
<dbReference type="EMBL" id="UFWD01000001">
    <property type="protein sequence ID" value="SUY23911.1"/>
    <property type="molecule type" value="Genomic_DNA"/>
</dbReference>
<dbReference type="GO" id="GO:0004424">
    <property type="term" value="F:imidazoleglycerol-phosphate dehydratase activity"/>
    <property type="evidence" value="ECO:0007669"/>
    <property type="project" value="UniProtKB-EC"/>
</dbReference>
<name>A0A381IAI0_CLODI</name>
<proteinExistence type="predicted"/>
<gene>
    <name evidence="1" type="primary">hisB_1</name>
    <name evidence="1" type="ORF">NCTC13307_01972</name>
</gene>
<dbReference type="InterPro" id="IPR038494">
    <property type="entry name" value="IGPD_sf"/>
</dbReference>
<accession>A0A381IAI0</accession>
<dbReference type="SUPFAM" id="SSF54211">
    <property type="entry name" value="Ribosomal protein S5 domain 2-like"/>
    <property type="match status" value="1"/>
</dbReference>